<feature type="compositionally biased region" description="Basic and acidic residues" evidence="1">
    <location>
        <begin position="86"/>
        <end position="97"/>
    </location>
</feature>
<organism evidence="3 4">
    <name type="scientific">Nocardioides pini</name>
    <dbReference type="NCBI Taxonomy" id="2975053"/>
    <lineage>
        <taxon>Bacteria</taxon>
        <taxon>Bacillati</taxon>
        <taxon>Actinomycetota</taxon>
        <taxon>Actinomycetes</taxon>
        <taxon>Propionibacteriales</taxon>
        <taxon>Nocardioidaceae</taxon>
        <taxon>Nocardioides</taxon>
    </lineage>
</organism>
<keyword evidence="2" id="KW-0732">Signal</keyword>
<evidence type="ECO:0000256" key="1">
    <source>
        <dbReference type="SAM" id="MobiDB-lite"/>
    </source>
</evidence>
<dbReference type="InterPro" id="IPR032466">
    <property type="entry name" value="Metal_Hydrolase"/>
</dbReference>
<gene>
    <name evidence="3" type="ORF">NYO98_19415</name>
</gene>
<accession>A0ABT4CKC5</accession>
<proteinExistence type="predicted"/>
<dbReference type="RefSeq" id="WP_268113460.1">
    <property type="nucleotide sequence ID" value="NZ_JAPPUX010000005.1"/>
</dbReference>
<protein>
    <recommendedName>
        <fullName evidence="5">Membrane dipeptidase (Peptidase family M19)</fullName>
    </recommendedName>
</protein>
<evidence type="ECO:0000313" key="3">
    <source>
        <dbReference type="EMBL" id="MCY4728459.1"/>
    </source>
</evidence>
<name>A0ABT4CKC5_9ACTN</name>
<comment type="caution">
    <text evidence="3">The sequence shown here is derived from an EMBL/GenBank/DDBJ whole genome shotgun (WGS) entry which is preliminary data.</text>
</comment>
<feature type="region of interest" description="Disordered" evidence="1">
    <location>
        <begin position="31"/>
        <end position="119"/>
    </location>
</feature>
<dbReference type="Proteomes" id="UP001074726">
    <property type="component" value="Unassembled WGS sequence"/>
</dbReference>
<evidence type="ECO:0008006" key="5">
    <source>
        <dbReference type="Google" id="ProtNLM"/>
    </source>
</evidence>
<feature type="compositionally biased region" description="Low complexity" evidence="1">
    <location>
        <begin position="64"/>
        <end position="85"/>
    </location>
</feature>
<evidence type="ECO:0000256" key="2">
    <source>
        <dbReference type="SAM" id="SignalP"/>
    </source>
</evidence>
<dbReference type="Gene3D" id="3.20.20.140">
    <property type="entry name" value="Metal-dependent hydrolases"/>
    <property type="match status" value="1"/>
</dbReference>
<evidence type="ECO:0000313" key="4">
    <source>
        <dbReference type="Proteomes" id="UP001074726"/>
    </source>
</evidence>
<dbReference type="SUPFAM" id="SSF51556">
    <property type="entry name" value="Metallo-dependent hydrolases"/>
    <property type="match status" value="1"/>
</dbReference>
<feature type="compositionally biased region" description="Basic and acidic residues" evidence="1">
    <location>
        <begin position="46"/>
        <end position="58"/>
    </location>
</feature>
<sequence>MEPTPRHVQRTALSLLTAAGLVVGGFVAAAPSGPGPADLPSTYDAQARERAEARAERRPHTHPGATSTGTSAGTSSRTATDVAAVDDGHGHVHDDPTTKNAVSRSGEAAAAPDRTTPEQRAASLARVAAQRTQREPRLVGVPLRSKRRAVPESVYAMAGGCYRVAGRPLTFRATGLGTYLLYTPERAFVAAAGTDGATDAAEPSPLADWTATKTGTGRFTFTLADGRGLRRTGGGLGTGTPEAFALRRTTGCAAFPEVATNVSGRPFGGVTSFQEVRGWVDPHVHGQTHEFLGGRVICSPPFHRYGAPAALVDCPDHQVAGGRGAALEDVLADRTPGTGHDPVGWPTFSYWPNPHSLTHQQVYYRWLERSWRAGLRIHTSLLTENHVLCSIYPLKKNSCDDRDSVRLQAKGMRAMQDYIDAQYGGPGRGWYRIVTNPFQARRVINQGKLAVVMGMETSVPLGCNVQLGRPTCTEEQMLAELAEMKRLGVSQMELTNKFDNAFTGVAGDAGTTGTLTNSANFLSTGSFLRMQRCPTTYPAGTEDRLQSPNLGDLDGAGGGQQPTPDQDAIFGAIWKLFGDLGVQPAPVYPAGPHCNQLGLSPLGERLLSAMIDQRILFDPDHMSVAGRNAALDYLERQQAAGRPVGVVSSHSWSTPDAYPRIYRLGGFVAPYAGDSTGFVEKWRRHLGWTDPRYYFGFGFGSDMNGFGAQGDPRGADPADPVTYPFTGLGGVRVDRQRSGERVYDVNTDGVAHYGLYADWVEDAEHVAGADGPALAADLARGAEAYLQTWERAWGLAPDSCRNPGLRMSQRRFTRAADAGIGVRALMRRVGQPWQRLGRELTYCAREPGRTRVVMTVELSRGGTVTGVRPG</sequence>
<feature type="chain" id="PRO_5047372661" description="Membrane dipeptidase (Peptidase family M19)" evidence="2">
    <location>
        <begin position="30"/>
        <end position="870"/>
    </location>
</feature>
<feature type="region of interest" description="Disordered" evidence="1">
    <location>
        <begin position="537"/>
        <end position="564"/>
    </location>
</feature>
<feature type="signal peptide" evidence="2">
    <location>
        <begin position="1"/>
        <end position="29"/>
    </location>
</feature>
<keyword evidence="4" id="KW-1185">Reference proteome</keyword>
<reference evidence="3" key="1">
    <citation type="submission" date="2022-08" db="EMBL/GenBank/DDBJ databases">
        <title>Genome sequencing of Nocardioides sp. STR2.</title>
        <authorList>
            <person name="So Y."/>
        </authorList>
    </citation>
    <scope>NUCLEOTIDE SEQUENCE</scope>
    <source>
        <strain evidence="3">STR2</strain>
    </source>
</reference>
<dbReference type="EMBL" id="JAPPUX010000005">
    <property type="protein sequence ID" value="MCY4728459.1"/>
    <property type="molecule type" value="Genomic_DNA"/>
</dbReference>